<dbReference type="SMART" id="SM00494">
    <property type="entry name" value="ChtBD2"/>
    <property type="match status" value="1"/>
</dbReference>
<dbReference type="Pfam" id="PF01607">
    <property type="entry name" value="CBM_14"/>
    <property type="match status" value="1"/>
</dbReference>
<dbReference type="InterPro" id="IPR036508">
    <property type="entry name" value="Chitin-bd_dom_sf"/>
</dbReference>
<dbReference type="PROSITE" id="PS50940">
    <property type="entry name" value="CHIT_BIND_II"/>
    <property type="match status" value="1"/>
</dbReference>
<feature type="region of interest" description="Disordered" evidence="1">
    <location>
        <begin position="181"/>
        <end position="298"/>
    </location>
</feature>
<dbReference type="GO" id="GO:0008061">
    <property type="term" value="F:chitin binding"/>
    <property type="evidence" value="ECO:0007669"/>
    <property type="project" value="InterPro"/>
</dbReference>
<dbReference type="InterPro" id="IPR052976">
    <property type="entry name" value="Scoloptoxin-like"/>
</dbReference>
<dbReference type="GO" id="GO:0005576">
    <property type="term" value="C:extracellular region"/>
    <property type="evidence" value="ECO:0007669"/>
    <property type="project" value="InterPro"/>
</dbReference>
<dbReference type="PANTHER" id="PTHR22933:SF42">
    <property type="entry name" value="FI18455P1-RELATED"/>
    <property type="match status" value="1"/>
</dbReference>
<feature type="compositionally biased region" description="Low complexity" evidence="1">
    <location>
        <begin position="269"/>
        <end position="291"/>
    </location>
</feature>
<protein>
    <recommendedName>
        <fullName evidence="2">Chitin-binding type-2 domain-containing protein</fullName>
    </recommendedName>
</protein>
<sequence>MERYHIFKLGLAILFYATYCIGLMNGQEIIDNIPSNSSDPDDFLSYYQGVEGRPGVDFPILSHIPRTNFNCREVDSGYYADLETDCQVFHICEDGKKISFLCPNGTIFQQSDLICEWWTKVNCTNSPNLYDESAEKWQNQALKRKASRRVFLDGDNNHGAILRTEELSSVTAIKNGKQVDFNVERHEGRGREEKQRNRPRANDNEDEYTKFENRNKNFYYNSNNYGDPNEEVKPKSKSRVTYNVNNNYNSNQNNNNNGDLNQKVKSKSKNGVNYNLNNNYNLNQDNNNKQGEPNKLNNNADKVFISAGRVKTLRHNHSRKNIRNDSNKIKLTLSTSISSSGQANNQHNLKTNNQHQGKNIKLIASNVDNHANVESRKYIRNEEEKINRSNIPSNRGGFKYNQNPDYIQGLTNVIGSSNKNAQKIEKPSPVYKKEELRSTIPDHVNNYYASSTPIVPILSNDEDFKFPLHDSENPKQYYSKVDIQNKNQVKQESTVPLTRNDLYSKKVEADLNEETQITEESSSFFKSPLNTIQDSLNKISTPNPYPNHRTTYSDLKTPDYSSTKFSKTINSVTPQYLTTQPINNGKPFVGSRVGTSLSGMNGINVNPTASYRPTTLQSFKVNTEKSSVYSSKSTSGHPRKYAFNLGQTEKYTSPSTTPIPSTTYTLPRTSYFNGEKTSLSELTSKDIYTKTPLSLFVPDKFDLGLNSSSSPKKINHVKFNLGLGKVNVTHDTSVSEPKQPVDHQIVYGNFPKIIRTTTLPSFDINQGVQIKFDKNSNKVAIQLAKAVASTSSLGSVTPSTTIDKFPATVSSTPNPLSSSSSGFTLGAEPSSYYGRNIVQKPRPFEKYNENKFGYSTANFNSVTPTYPTYKISSASPFTVAPTLPTTEKGSDISTKGNSVFENVDNMISVLKEIVKTEEQNDYENETPRPGLIVPPSVGPQTLHTLAQYFANALDGIAAEKERNGNTEVSAEMEEKYDSAKESLTALLTKMTMEKYKDLFKKYNETKVEINTKNTDENSESLHMEHSTNFVETPHIRQLARNFSLALSSYLDDPVTFRKDLKELRPTEPPLINDVETATENVADEELLNFSDADSKSSYPPIFPTVPSAVPTWGYILAYNISKENNNNNNYDIKNSLNPDLQSADSQSFVPGFNNINSDVKKRKNLTTDLPQNHWTSSPDATNLLKTTFGLNPVSLNTHFGTTVRSIDENDSDSFDTSKDNEEINESISEEILNSKEPFLHKPQSEINYELRQLPSLNLNSTQVHGILIDFMNNTKSDNFNRLQRILQKLNTTEDEFLVKMKEIESNPLTKRLILLLISECGANISNGFRNEELSPLLNVPDEDPSHLITRSTAETPRIKNSNIADLVDPNIAAEDHDARALQLLNSLYSIASRFGK</sequence>
<evidence type="ECO:0000313" key="4">
    <source>
        <dbReference type="Proteomes" id="UP001154078"/>
    </source>
</evidence>
<feature type="compositionally biased region" description="Low complexity" evidence="1">
    <location>
        <begin position="243"/>
        <end position="261"/>
    </location>
</feature>
<dbReference type="Proteomes" id="UP001154078">
    <property type="component" value="Chromosome 3"/>
</dbReference>
<name>A0A9P0B3C8_BRAAE</name>
<evidence type="ECO:0000256" key="1">
    <source>
        <dbReference type="SAM" id="MobiDB-lite"/>
    </source>
</evidence>
<accession>A0A9P0B3C8</accession>
<feature type="compositionally biased region" description="Low complexity" evidence="1">
    <location>
        <begin position="810"/>
        <end position="822"/>
    </location>
</feature>
<proteinExistence type="predicted"/>
<evidence type="ECO:0000259" key="2">
    <source>
        <dbReference type="PROSITE" id="PS50940"/>
    </source>
</evidence>
<gene>
    <name evidence="3" type="ORF">MELIAE_LOCUS5252</name>
</gene>
<organism evidence="3 4">
    <name type="scientific">Brassicogethes aeneus</name>
    <name type="common">Rape pollen beetle</name>
    <name type="synonym">Meligethes aeneus</name>
    <dbReference type="NCBI Taxonomy" id="1431903"/>
    <lineage>
        <taxon>Eukaryota</taxon>
        <taxon>Metazoa</taxon>
        <taxon>Ecdysozoa</taxon>
        <taxon>Arthropoda</taxon>
        <taxon>Hexapoda</taxon>
        <taxon>Insecta</taxon>
        <taxon>Pterygota</taxon>
        <taxon>Neoptera</taxon>
        <taxon>Endopterygota</taxon>
        <taxon>Coleoptera</taxon>
        <taxon>Polyphaga</taxon>
        <taxon>Cucujiformia</taxon>
        <taxon>Nitidulidae</taxon>
        <taxon>Meligethinae</taxon>
        <taxon>Brassicogethes</taxon>
    </lineage>
</organism>
<dbReference type="SUPFAM" id="SSF57625">
    <property type="entry name" value="Invertebrate chitin-binding proteins"/>
    <property type="match status" value="1"/>
</dbReference>
<feature type="compositionally biased region" description="Basic and acidic residues" evidence="1">
    <location>
        <begin position="182"/>
        <end position="215"/>
    </location>
</feature>
<feature type="region of interest" description="Disordered" evidence="1">
    <location>
        <begin position="536"/>
        <end position="556"/>
    </location>
</feature>
<feature type="region of interest" description="Disordered" evidence="1">
    <location>
        <begin position="803"/>
        <end position="822"/>
    </location>
</feature>
<feature type="compositionally biased region" description="Low complexity" evidence="1">
    <location>
        <begin position="216"/>
        <end position="225"/>
    </location>
</feature>
<evidence type="ECO:0000313" key="3">
    <source>
        <dbReference type="EMBL" id="CAH0553167.1"/>
    </source>
</evidence>
<dbReference type="OrthoDB" id="8194050at2759"/>
<dbReference type="InterPro" id="IPR002557">
    <property type="entry name" value="Chitin-bd_dom"/>
</dbReference>
<dbReference type="PANTHER" id="PTHR22933">
    <property type="entry name" value="FI18007P1-RELATED"/>
    <property type="match status" value="1"/>
</dbReference>
<reference evidence="3" key="1">
    <citation type="submission" date="2021-12" db="EMBL/GenBank/DDBJ databases">
        <authorList>
            <person name="King R."/>
        </authorList>
    </citation>
    <scope>NUCLEOTIDE SEQUENCE</scope>
</reference>
<feature type="domain" description="Chitin-binding type-2" evidence="2">
    <location>
        <begin position="68"/>
        <end position="125"/>
    </location>
</feature>
<keyword evidence="4" id="KW-1185">Reference proteome</keyword>
<dbReference type="EMBL" id="OV121134">
    <property type="protein sequence ID" value="CAH0553167.1"/>
    <property type="molecule type" value="Genomic_DNA"/>
</dbReference>
<dbReference type="Gene3D" id="2.170.140.10">
    <property type="entry name" value="Chitin binding domain"/>
    <property type="match status" value="1"/>
</dbReference>